<dbReference type="Gene3D" id="3.20.20.70">
    <property type="entry name" value="Aldolase class I"/>
    <property type="match status" value="1"/>
</dbReference>
<organism evidence="1 2">
    <name type="scientific">Stephania yunnanensis</name>
    <dbReference type="NCBI Taxonomy" id="152371"/>
    <lineage>
        <taxon>Eukaryota</taxon>
        <taxon>Viridiplantae</taxon>
        <taxon>Streptophyta</taxon>
        <taxon>Embryophyta</taxon>
        <taxon>Tracheophyta</taxon>
        <taxon>Spermatophyta</taxon>
        <taxon>Magnoliopsida</taxon>
        <taxon>Ranunculales</taxon>
        <taxon>Menispermaceae</taxon>
        <taxon>Menispermoideae</taxon>
        <taxon>Cissampelideae</taxon>
        <taxon>Stephania</taxon>
    </lineage>
</organism>
<accession>A0AAP0EKW9</accession>
<keyword evidence="2" id="KW-1185">Reference proteome</keyword>
<name>A0AAP0EKW9_9MAGN</name>
<comment type="caution">
    <text evidence="1">The sequence shown here is derived from an EMBL/GenBank/DDBJ whole genome shotgun (WGS) entry which is preliminary data.</text>
</comment>
<sequence>MVGTAMGTREEDKERLEHLVRAGANVVVLDSSSTDDSRGGVCTPLALKALSLEAEASQIPTYGVLYEVNNGSETELVYSVSGPLLIRDGSETEYNNYVSDPLLIRDGSETEYNNSVSDPLLIRDGSETECNYNCTL</sequence>
<proteinExistence type="predicted"/>
<gene>
    <name evidence="1" type="ORF">Syun_027553</name>
</gene>
<reference evidence="1 2" key="1">
    <citation type="submission" date="2024-01" db="EMBL/GenBank/DDBJ databases">
        <title>Genome assemblies of Stephania.</title>
        <authorList>
            <person name="Yang L."/>
        </authorList>
    </citation>
    <scope>NUCLEOTIDE SEQUENCE [LARGE SCALE GENOMIC DNA]</scope>
    <source>
        <strain evidence="1">YNDBR</strain>
        <tissue evidence="1">Leaf</tissue>
    </source>
</reference>
<protein>
    <submittedName>
        <fullName evidence="1">Uncharacterized protein</fullName>
    </submittedName>
</protein>
<dbReference type="AlphaFoldDB" id="A0AAP0EKW9"/>
<dbReference type="InterPro" id="IPR013785">
    <property type="entry name" value="Aldolase_TIM"/>
</dbReference>
<dbReference type="EMBL" id="JBBNAF010000012">
    <property type="protein sequence ID" value="KAK9092642.1"/>
    <property type="molecule type" value="Genomic_DNA"/>
</dbReference>
<dbReference type="Proteomes" id="UP001420932">
    <property type="component" value="Unassembled WGS sequence"/>
</dbReference>
<evidence type="ECO:0000313" key="2">
    <source>
        <dbReference type="Proteomes" id="UP001420932"/>
    </source>
</evidence>
<evidence type="ECO:0000313" key="1">
    <source>
        <dbReference type="EMBL" id="KAK9092642.1"/>
    </source>
</evidence>